<organism evidence="5 6">
    <name type="scientific">Sediminispirochaeta smaragdinae (strain DSM 11293 / JCM 15392 / SEBR 4228)</name>
    <name type="common">Spirochaeta smaragdinae</name>
    <dbReference type="NCBI Taxonomy" id="573413"/>
    <lineage>
        <taxon>Bacteria</taxon>
        <taxon>Pseudomonadati</taxon>
        <taxon>Spirochaetota</taxon>
        <taxon>Spirochaetia</taxon>
        <taxon>Spirochaetales</taxon>
        <taxon>Spirochaetaceae</taxon>
        <taxon>Sediminispirochaeta</taxon>
    </lineage>
</organism>
<dbReference type="SUPFAM" id="SSF53649">
    <property type="entry name" value="Alkaline phosphatase-like"/>
    <property type="match status" value="1"/>
</dbReference>
<keyword evidence="2" id="KW-0479">Metal-binding</keyword>
<dbReference type="InterPro" id="IPR006124">
    <property type="entry name" value="Metalloenzyme"/>
</dbReference>
<dbReference type="Proteomes" id="UP000002318">
    <property type="component" value="Chromosome"/>
</dbReference>
<dbReference type="GO" id="GO:0000287">
    <property type="term" value="F:magnesium ion binding"/>
    <property type="evidence" value="ECO:0007669"/>
    <property type="project" value="InterPro"/>
</dbReference>
<dbReference type="GO" id="GO:0009117">
    <property type="term" value="P:nucleotide metabolic process"/>
    <property type="evidence" value="ECO:0007669"/>
    <property type="project" value="InterPro"/>
</dbReference>
<dbReference type="EMBL" id="CP002116">
    <property type="protein sequence ID" value="ADK83022.1"/>
    <property type="molecule type" value="Genomic_DNA"/>
</dbReference>
<dbReference type="Gene3D" id="3.40.720.10">
    <property type="entry name" value="Alkaline Phosphatase, subunit A"/>
    <property type="match status" value="1"/>
</dbReference>
<dbReference type="Pfam" id="PF01676">
    <property type="entry name" value="Metalloenzyme"/>
    <property type="match status" value="1"/>
</dbReference>
<evidence type="ECO:0000313" key="6">
    <source>
        <dbReference type="Proteomes" id="UP000002318"/>
    </source>
</evidence>
<sequence length="311" mass="33647">MTPKSLLFVFLDGLGIGRRDLAHNPFVAMTPKLDALLGEGWNFGMVGEPPGTILLRRQLLLGHIDPIMGVPGLPQSATGQCSLITGINCQQEIGRHWGPRPNSRVREVIGRGTLFSAAKAAGGECRFAVAFPDSFFQALASGRRIPSSLQQAFLDIGGRLPDYQDLVAGRALSSDITGLGWQKELGYGEIPLLSPEAAADRLLVLAKSARFTLFEYWLSDHIGHRGSFEEAQSVVETLDRFLSLLLETSAEGEDLLVLITSDHGNLESMERKNHTDHLVPLLVAGPGADGAEGLETISNVGRWMRDLLASD</sequence>
<dbReference type="eggNOG" id="COG0696">
    <property type="taxonomic scope" value="Bacteria"/>
</dbReference>
<dbReference type="InterPro" id="IPR010045">
    <property type="entry name" value="DeoB"/>
</dbReference>
<dbReference type="GO" id="GO:0043094">
    <property type="term" value="P:metabolic compound salvage"/>
    <property type="evidence" value="ECO:0007669"/>
    <property type="project" value="InterPro"/>
</dbReference>
<dbReference type="PANTHER" id="PTHR21110">
    <property type="entry name" value="PHOSPHOPENTOMUTASE"/>
    <property type="match status" value="1"/>
</dbReference>
<protein>
    <submittedName>
        <fullName evidence="5">Metalloenzyme domain protein</fullName>
    </submittedName>
</protein>
<dbReference type="GO" id="GO:0008973">
    <property type="term" value="F:phosphopentomutase activity"/>
    <property type="evidence" value="ECO:0007669"/>
    <property type="project" value="InterPro"/>
</dbReference>
<feature type="domain" description="Metalloenzyme" evidence="4">
    <location>
        <begin position="205"/>
        <end position="292"/>
    </location>
</feature>
<gene>
    <name evidence="5" type="ordered locus">Spirs_3937</name>
</gene>
<dbReference type="InterPro" id="IPR017850">
    <property type="entry name" value="Alkaline_phosphatase_core_sf"/>
</dbReference>
<dbReference type="AlphaFoldDB" id="E1R953"/>
<evidence type="ECO:0000256" key="2">
    <source>
        <dbReference type="ARBA" id="ARBA00022723"/>
    </source>
</evidence>
<reference evidence="5 6" key="1">
    <citation type="journal article" date="2010" name="Stand. Genomic Sci.">
        <title>Complete genome sequence of Spirochaeta smaragdinae type strain (SEBR 4228).</title>
        <authorList>
            <person name="Mavromatis K."/>
            <person name="Yasawong M."/>
            <person name="Chertkov O."/>
            <person name="Lapidus A."/>
            <person name="Lucas S."/>
            <person name="Nolan M."/>
            <person name="Del Rio T.G."/>
            <person name="Tice H."/>
            <person name="Cheng J.F."/>
            <person name="Pitluck S."/>
            <person name="Liolios K."/>
            <person name="Ivanova N."/>
            <person name="Tapia R."/>
            <person name="Han C."/>
            <person name="Bruce D."/>
            <person name="Goodwin L."/>
            <person name="Pati A."/>
            <person name="Chen A."/>
            <person name="Palaniappan K."/>
            <person name="Land M."/>
            <person name="Hauser L."/>
            <person name="Chang Y.J."/>
            <person name="Jeffries C.D."/>
            <person name="Detter J.C."/>
            <person name="Rohde M."/>
            <person name="Brambilla E."/>
            <person name="Spring S."/>
            <person name="Goker M."/>
            <person name="Sikorski J."/>
            <person name="Woyke T."/>
            <person name="Bristow J."/>
            <person name="Eisen J.A."/>
            <person name="Markowitz V."/>
            <person name="Hugenholtz P."/>
            <person name="Klenk H.P."/>
            <person name="Kyrpides N.C."/>
        </authorList>
    </citation>
    <scope>NUCLEOTIDE SEQUENCE [LARGE SCALE GENOMIC DNA]</scope>
    <source>
        <strain evidence="6">DSM 11293 / JCM 15392 / SEBR 4228</strain>
    </source>
</reference>
<dbReference type="OrthoDB" id="9778226at2"/>
<dbReference type="RefSeq" id="WP_013256481.1">
    <property type="nucleotide sequence ID" value="NC_014364.1"/>
</dbReference>
<dbReference type="PANTHER" id="PTHR21110:SF0">
    <property type="entry name" value="PHOSPHOPENTOMUTASE"/>
    <property type="match status" value="1"/>
</dbReference>
<name>E1R953_SEDSS</name>
<dbReference type="STRING" id="573413.Spirs_3937"/>
<dbReference type="HOGENOM" id="CLU_079842_0_0_12"/>
<comment type="similarity">
    <text evidence="1">Belongs to the phosphopentomutase family.</text>
</comment>
<dbReference type="GO" id="GO:0005829">
    <property type="term" value="C:cytosol"/>
    <property type="evidence" value="ECO:0007669"/>
    <property type="project" value="TreeGrafter"/>
</dbReference>
<evidence type="ECO:0000256" key="3">
    <source>
        <dbReference type="ARBA" id="ARBA00023211"/>
    </source>
</evidence>
<evidence type="ECO:0000256" key="1">
    <source>
        <dbReference type="ARBA" id="ARBA00010373"/>
    </source>
</evidence>
<proteinExistence type="inferred from homology"/>
<dbReference type="KEGG" id="ssm:Spirs_3937"/>
<accession>E1R953</accession>
<evidence type="ECO:0000259" key="4">
    <source>
        <dbReference type="Pfam" id="PF01676"/>
    </source>
</evidence>
<keyword evidence="6" id="KW-1185">Reference proteome</keyword>
<keyword evidence="3" id="KW-0464">Manganese</keyword>
<evidence type="ECO:0000313" key="5">
    <source>
        <dbReference type="EMBL" id="ADK83022.1"/>
    </source>
</evidence>